<reference evidence="3 4" key="1">
    <citation type="submission" date="2018-11" db="EMBL/GenBank/DDBJ databases">
        <authorList>
            <person name="Peiro R."/>
            <person name="Begona"/>
            <person name="Cbmso G."/>
            <person name="Lopez M."/>
            <person name="Gonzalez S."/>
            <person name="Sacristan E."/>
            <person name="Castillo E."/>
        </authorList>
    </citation>
    <scope>NUCLEOTIDE SEQUENCE [LARGE SCALE GENOMIC DNA]</scope>
    <source>
        <strain evidence="3">Brev_genome</strain>
    </source>
</reference>
<evidence type="ECO:0008006" key="6">
    <source>
        <dbReference type="Google" id="ProtNLM"/>
    </source>
</evidence>
<dbReference type="KEGG" id="bmed:GYM46_11480"/>
<proteinExistence type="predicted"/>
<evidence type="ECO:0000313" key="4">
    <source>
        <dbReference type="Proteomes" id="UP000289220"/>
    </source>
</evidence>
<reference evidence="2 5" key="2">
    <citation type="submission" date="2020-01" db="EMBL/GenBank/DDBJ databases">
        <authorList>
            <person name="Wang S."/>
        </authorList>
    </citation>
    <scope>NUCLEOTIDE SEQUENCE [LARGE SCALE GENOMIC DNA]</scope>
    <source>
        <strain evidence="2 5">D151-2-6</strain>
    </source>
</reference>
<dbReference type="RefSeq" id="WP_008261145.1">
    <property type="nucleotide sequence ID" value="NZ_CP048751.1"/>
</dbReference>
<evidence type="ECO:0000313" key="3">
    <source>
        <dbReference type="EMBL" id="VDC51031.1"/>
    </source>
</evidence>
<dbReference type="EMBL" id="UXHF01000056">
    <property type="protein sequence ID" value="VDC51031.1"/>
    <property type="molecule type" value="Genomic_DNA"/>
</dbReference>
<feature type="chain" id="PRO_5044632411" description="Cyanovirin-N domain-containing protein" evidence="1">
    <location>
        <begin position="30"/>
        <end position="109"/>
    </location>
</feature>
<protein>
    <recommendedName>
        <fullName evidence="6">Cyanovirin-N domain-containing protein</fullName>
    </recommendedName>
</protein>
<dbReference type="Proteomes" id="UP000289220">
    <property type="component" value="Unassembled WGS sequence"/>
</dbReference>
<dbReference type="InterPro" id="IPR036673">
    <property type="entry name" value="Cyanovirin-N_sf"/>
</dbReference>
<dbReference type="SUPFAM" id="SSF51322">
    <property type="entry name" value="Cyanovirin-N"/>
    <property type="match status" value="1"/>
</dbReference>
<dbReference type="Proteomes" id="UP000501325">
    <property type="component" value="Chromosome"/>
</dbReference>
<keyword evidence="1" id="KW-0732">Signal</keyword>
<feature type="signal peptide" evidence="1">
    <location>
        <begin position="1"/>
        <end position="29"/>
    </location>
</feature>
<name>A0A6G7EIP8_9CAUL</name>
<keyword evidence="4" id="KW-1185">Reference proteome</keyword>
<sequence>MVRLSVSKLVSIGASVGAAAALFAVGAVAVAQTRPDPQPAVSGRALPVGSYRETCRNISLNGDRLRARCIAKDGQSVASTLSVRACRGAQVRNDNGRLTCDAAPAARTR</sequence>
<organism evidence="3 4">
    <name type="scientific">Brevundimonas mediterranea</name>
    <dbReference type="NCBI Taxonomy" id="74329"/>
    <lineage>
        <taxon>Bacteria</taxon>
        <taxon>Pseudomonadati</taxon>
        <taxon>Pseudomonadota</taxon>
        <taxon>Alphaproteobacteria</taxon>
        <taxon>Caulobacterales</taxon>
        <taxon>Caulobacteraceae</taxon>
        <taxon>Brevundimonas</taxon>
    </lineage>
</organism>
<evidence type="ECO:0000313" key="2">
    <source>
        <dbReference type="EMBL" id="QIH73521.1"/>
    </source>
</evidence>
<dbReference type="Gene3D" id="2.30.60.10">
    <property type="entry name" value="Cyanovirin-N"/>
    <property type="match status" value="1"/>
</dbReference>
<dbReference type="EMBL" id="CP048751">
    <property type="protein sequence ID" value="QIH73521.1"/>
    <property type="molecule type" value="Genomic_DNA"/>
</dbReference>
<accession>A0A6G7EIP8</accession>
<dbReference type="AlphaFoldDB" id="A0A6G7EIP8"/>
<evidence type="ECO:0000256" key="1">
    <source>
        <dbReference type="SAM" id="SignalP"/>
    </source>
</evidence>
<gene>
    <name evidence="3" type="ORF">BREV_BREV_02460</name>
    <name evidence="2" type="ORF">GYM46_11480</name>
</gene>
<evidence type="ECO:0000313" key="5">
    <source>
        <dbReference type="Proteomes" id="UP000501325"/>
    </source>
</evidence>